<keyword evidence="1" id="KW-0472">Membrane</keyword>
<reference evidence="2 3" key="1">
    <citation type="journal article" date="2017" name="Gigascience">
        <title>Genome sequence of the small brown planthopper, Laodelphax striatellus.</title>
        <authorList>
            <person name="Zhu J."/>
            <person name="Jiang F."/>
            <person name="Wang X."/>
            <person name="Yang P."/>
            <person name="Bao Y."/>
            <person name="Zhao W."/>
            <person name="Wang W."/>
            <person name="Lu H."/>
            <person name="Wang Q."/>
            <person name="Cui N."/>
            <person name="Li J."/>
            <person name="Chen X."/>
            <person name="Luo L."/>
            <person name="Yu J."/>
            <person name="Kang L."/>
            <person name="Cui F."/>
        </authorList>
    </citation>
    <scope>NUCLEOTIDE SEQUENCE [LARGE SCALE GENOMIC DNA]</scope>
    <source>
        <strain evidence="2">Lst14</strain>
    </source>
</reference>
<feature type="transmembrane region" description="Helical" evidence="1">
    <location>
        <begin position="12"/>
        <end position="32"/>
    </location>
</feature>
<name>A0A482XTI2_LAOST</name>
<feature type="transmembrane region" description="Helical" evidence="1">
    <location>
        <begin position="92"/>
        <end position="111"/>
    </location>
</feature>
<feature type="transmembrane region" description="Helical" evidence="1">
    <location>
        <begin position="157"/>
        <end position="177"/>
    </location>
</feature>
<dbReference type="InParanoid" id="A0A482XTI2"/>
<accession>A0A482XTI2</accession>
<proteinExistence type="predicted"/>
<feature type="transmembrane region" description="Helical" evidence="1">
    <location>
        <begin position="116"/>
        <end position="137"/>
    </location>
</feature>
<sequence>MCCFLPRLKSSFCWQLNIVAGFLVMLIFSTIFSTLRFINMFSKECTFRGNGTSPTEDGKGKNYTNGIVKELQITLPLVECCDKYFNSTVWNIWHIIMFLLCLFLLFTFCYLSDPILLVALGAFMLACVVNIIFQIIALVGPIMEDSRNKNVCYMENVIIIVFYLYMTFILNSYYFMVDDNRAV</sequence>
<dbReference type="SMR" id="A0A482XTI2"/>
<dbReference type="OrthoDB" id="10379665at2759"/>
<keyword evidence="3" id="KW-1185">Reference proteome</keyword>
<evidence type="ECO:0000313" key="2">
    <source>
        <dbReference type="EMBL" id="RZF49146.1"/>
    </source>
</evidence>
<dbReference type="Proteomes" id="UP000291343">
    <property type="component" value="Unassembled WGS sequence"/>
</dbReference>
<evidence type="ECO:0000313" key="3">
    <source>
        <dbReference type="Proteomes" id="UP000291343"/>
    </source>
</evidence>
<dbReference type="AlphaFoldDB" id="A0A482XTI2"/>
<organism evidence="2 3">
    <name type="scientific">Laodelphax striatellus</name>
    <name type="common">Small brown planthopper</name>
    <name type="synonym">Delphax striatella</name>
    <dbReference type="NCBI Taxonomy" id="195883"/>
    <lineage>
        <taxon>Eukaryota</taxon>
        <taxon>Metazoa</taxon>
        <taxon>Ecdysozoa</taxon>
        <taxon>Arthropoda</taxon>
        <taxon>Hexapoda</taxon>
        <taxon>Insecta</taxon>
        <taxon>Pterygota</taxon>
        <taxon>Neoptera</taxon>
        <taxon>Paraneoptera</taxon>
        <taxon>Hemiptera</taxon>
        <taxon>Auchenorrhyncha</taxon>
        <taxon>Fulgoroidea</taxon>
        <taxon>Delphacidae</taxon>
        <taxon>Criomorphinae</taxon>
        <taxon>Laodelphax</taxon>
    </lineage>
</organism>
<comment type="caution">
    <text evidence="2">The sequence shown here is derived from an EMBL/GenBank/DDBJ whole genome shotgun (WGS) entry which is preliminary data.</text>
</comment>
<keyword evidence="1" id="KW-1133">Transmembrane helix</keyword>
<evidence type="ECO:0000256" key="1">
    <source>
        <dbReference type="SAM" id="Phobius"/>
    </source>
</evidence>
<protein>
    <submittedName>
        <fullName evidence="2">Uncharacterized protein</fullName>
    </submittedName>
</protein>
<dbReference type="EMBL" id="QKKF02000377">
    <property type="protein sequence ID" value="RZF49146.1"/>
    <property type="molecule type" value="Genomic_DNA"/>
</dbReference>
<gene>
    <name evidence="2" type="ORF">LSTR_LSTR008432</name>
</gene>
<keyword evidence="1" id="KW-0812">Transmembrane</keyword>